<feature type="region of interest" description="Disordered" evidence="1">
    <location>
        <begin position="105"/>
        <end position="233"/>
    </location>
</feature>
<sequence length="319" mass="35031">MSARRRKALFQEEWYTIFIMGLNSRSLPVLVTDDTTIGEIYEHLRYTSLTADVGSAGPKLLDHWALEHFHISICTSLFLAALPGNTQPARTHGKSRMEEVLAAEHLDEFGMPENPRSKRAAPRKRKAKPVNTDSEDEDFGGGDDDSDSDSEIEVVLSNEEVADSLPSRTLPKNTERAGKPRPKKRPKKNPAAAPAISPSPVASTSTSTAAPATTPPVTRPSDKKQRKGGGRTPIHFFFEDVTAAADGSVEEGAQYHKCYLGNKDIICITAGSRHDTAKLKKHLMATSKPHFRLWQVLDRRKAPATDFLFGHGVMGSTYS</sequence>
<gene>
    <name evidence="2" type="ORF">B0H15DRAFT_804195</name>
</gene>
<dbReference type="EMBL" id="JARJCN010000056">
    <property type="protein sequence ID" value="KAJ7080219.1"/>
    <property type="molecule type" value="Genomic_DNA"/>
</dbReference>
<feature type="compositionally biased region" description="Acidic residues" evidence="1">
    <location>
        <begin position="133"/>
        <end position="152"/>
    </location>
</feature>
<dbReference type="Proteomes" id="UP001222325">
    <property type="component" value="Unassembled WGS sequence"/>
</dbReference>
<reference evidence="2" key="1">
    <citation type="submission" date="2023-03" db="EMBL/GenBank/DDBJ databases">
        <title>Massive genome expansion in bonnet fungi (Mycena s.s.) driven by repeated elements and novel gene families across ecological guilds.</title>
        <authorList>
            <consortium name="Lawrence Berkeley National Laboratory"/>
            <person name="Harder C.B."/>
            <person name="Miyauchi S."/>
            <person name="Viragh M."/>
            <person name="Kuo A."/>
            <person name="Thoen E."/>
            <person name="Andreopoulos B."/>
            <person name="Lu D."/>
            <person name="Skrede I."/>
            <person name="Drula E."/>
            <person name="Henrissat B."/>
            <person name="Morin E."/>
            <person name="Kohler A."/>
            <person name="Barry K."/>
            <person name="LaButti K."/>
            <person name="Morin E."/>
            <person name="Salamov A."/>
            <person name="Lipzen A."/>
            <person name="Mereny Z."/>
            <person name="Hegedus B."/>
            <person name="Baldrian P."/>
            <person name="Stursova M."/>
            <person name="Weitz H."/>
            <person name="Taylor A."/>
            <person name="Grigoriev I.V."/>
            <person name="Nagy L.G."/>
            <person name="Martin F."/>
            <person name="Kauserud H."/>
        </authorList>
    </citation>
    <scope>NUCLEOTIDE SEQUENCE</scope>
    <source>
        <strain evidence="2">CBHHK173m</strain>
    </source>
</reference>
<protein>
    <submittedName>
        <fullName evidence="2">Uncharacterized protein</fullName>
    </submittedName>
</protein>
<evidence type="ECO:0000313" key="3">
    <source>
        <dbReference type="Proteomes" id="UP001222325"/>
    </source>
</evidence>
<feature type="compositionally biased region" description="Low complexity" evidence="1">
    <location>
        <begin position="189"/>
        <end position="212"/>
    </location>
</feature>
<keyword evidence="3" id="KW-1185">Reference proteome</keyword>
<comment type="caution">
    <text evidence="2">The sequence shown here is derived from an EMBL/GenBank/DDBJ whole genome shotgun (WGS) entry which is preliminary data.</text>
</comment>
<organism evidence="2 3">
    <name type="scientific">Mycena belliarum</name>
    <dbReference type="NCBI Taxonomy" id="1033014"/>
    <lineage>
        <taxon>Eukaryota</taxon>
        <taxon>Fungi</taxon>
        <taxon>Dikarya</taxon>
        <taxon>Basidiomycota</taxon>
        <taxon>Agaricomycotina</taxon>
        <taxon>Agaricomycetes</taxon>
        <taxon>Agaricomycetidae</taxon>
        <taxon>Agaricales</taxon>
        <taxon>Marasmiineae</taxon>
        <taxon>Mycenaceae</taxon>
        <taxon>Mycena</taxon>
    </lineage>
</organism>
<name>A0AAD6U028_9AGAR</name>
<evidence type="ECO:0000256" key="1">
    <source>
        <dbReference type="SAM" id="MobiDB-lite"/>
    </source>
</evidence>
<feature type="compositionally biased region" description="Basic residues" evidence="1">
    <location>
        <begin position="179"/>
        <end position="188"/>
    </location>
</feature>
<evidence type="ECO:0000313" key="2">
    <source>
        <dbReference type="EMBL" id="KAJ7080219.1"/>
    </source>
</evidence>
<feature type="compositionally biased region" description="Basic residues" evidence="1">
    <location>
        <begin position="117"/>
        <end position="128"/>
    </location>
</feature>
<dbReference type="AlphaFoldDB" id="A0AAD6U028"/>
<proteinExistence type="predicted"/>
<accession>A0AAD6U028</accession>